<feature type="region of interest" description="Disordered" evidence="1">
    <location>
        <begin position="506"/>
        <end position="539"/>
    </location>
</feature>
<accession>A0A834TDC5</accession>
<evidence type="ECO:0000256" key="1">
    <source>
        <dbReference type="SAM" id="MobiDB-lite"/>
    </source>
</evidence>
<keyword evidence="3" id="KW-1185">Reference proteome</keyword>
<proteinExistence type="predicted"/>
<comment type="caution">
    <text evidence="2">The sequence shown here is derived from an EMBL/GenBank/DDBJ whole genome shotgun (WGS) entry which is preliminary data.</text>
</comment>
<reference evidence="2" key="1">
    <citation type="submission" date="2020-09" db="EMBL/GenBank/DDBJ databases">
        <title>Genome-Enabled Discovery of Anthraquinone Biosynthesis in Senna tora.</title>
        <authorList>
            <person name="Kang S.-H."/>
            <person name="Pandey R.P."/>
            <person name="Lee C.-M."/>
            <person name="Sim J.-S."/>
            <person name="Jeong J.-T."/>
            <person name="Choi B.-S."/>
            <person name="Jung M."/>
            <person name="Ginzburg D."/>
            <person name="Zhao K."/>
            <person name="Won S.Y."/>
            <person name="Oh T.-J."/>
            <person name="Yu Y."/>
            <person name="Kim N.-H."/>
            <person name="Lee O.R."/>
            <person name="Lee T.-H."/>
            <person name="Bashyal P."/>
            <person name="Kim T.-S."/>
            <person name="Lee W.-H."/>
            <person name="Kawkins C."/>
            <person name="Kim C.-K."/>
            <person name="Kim J.S."/>
            <person name="Ahn B.O."/>
            <person name="Rhee S.Y."/>
            <person name="Sohng J.K."/>
        </authorList>
    </citation>
    <scope>NUCLEOTIDE SEQUENCE</scope>
    <source>
        <tissue evidence="2">Leaf</tissue>
    </source>
</reference>
<gene>
    <name evidence="2" type="ORF">G2W53_025175</name>
</gene>
<dbReference type="Proteomes" id="UP000634136">
    <property type="component" value="Unassembled WGS sequence"/>
</dbReference>
<name>A0A834TDC5_9FABA</name>
<evidence type="ECO:0000313" key="2">
    <source>
        <dbReference type="EMBL" id="KAF7819720.1"/>
    </source>
</evidence>
<dbReference type="AlphaFoldDB" id="A0A834TDC5"/>
<dbReference type="OrthoDB" id="1654714at2759"/>
<organism evidence="2 3">
    <name type="scientific">Senna tora</name>
    <dbReference type="NCBI Taxonomy" id="362788"/>
    <lineage>
        <taxon>Eukaryota</taxon>
        <taxon>Viridiplantae</taxon>
        <taxon>Streptophyta</taxon>
        <taxon>Embryophyta</taxon>
        <taxon>Tracheophyta</taxon>
        <taxon>Spermatophyta</taxon>
        <taxon>Magnoliopsida</taxon>
        <taxon>eudicotyledons</taxon>
        <taxon>Gunneridae</taxon>
        <taxon>Pentapetalae</taxon>
        <taxon>rosids</taxon>
        <taxon>fabids</taxon>
        <taxon>Fabales</taxon>
        <taxon>Fabaceae</taxon>
        <taxon>Caesalpinioideae</taxon>
        <taxon>Cassia clade</taxon>
        <taxon>Senna</taxon>
    </lineage>
</organism>
<dbReference type="PANTHER" id="PTHR35505:SF5">
    <property type="entry name" value="SUBSTRATE CARRIER FAMILY PROTEIN"/>
    <property type="match status" value="1"/>
</dbReference>
<dbReference type="EMBL" id="JAAIUW010000008">
    <property type="protein sequence ID" value="KAF7819720.1"/>
    <property type="molecule type" value="Genomic_DNA"/>
</dbReference>
<sequence length="539" mass="60789">MESTNPINLSELALFTSENYDLKLKQSIQDLLSKVRQEAPDFSMYVDTFYQLVQAQVDPPFEAIWAYVAINFRSRNFTEGDILDRISVMKELFHLLSACSASSGASKCVALLVPVVFELYKVLLELFAKELSVKREKKSMREAKSLLNSIVGYISVCCSKNFDEELDSLCPNLNIPFTDLVCLWLRANEGLESFLPLVSSDVYRWICTKVSDVGYLAGAVIMQVFFLKQCLSFYLSKSRDELEKNLKSWVVGSISSFQNIYFFGKDTHEDNLGDTFASELTVGEGIIFRISLEKPEDEILLRKVLFDAVLLVDYPFLYLNAKHIKGLTLTRLIVTHEAVEYFRGCGDQNRAISYTRAFSSSRLPLEIIKWVTNQNHLEEKASRKNGSSPGALIKWLLNLEKDKGIKVFEDDTLKSHAKLGLDISEPEHLETNLESKVADDDLFYIDNMGEEGNACEEEDEQNTLASAAFVAAAQTMKVADDGKRKHQGTSTGKKIKFVKYELRANPNPVKTRTSVAEDSSSDEREVEDPVSDSDTQPTE</sequence>
<evidence type="ECO:0000313" key="3">
    <source>
        <dbReference type="Proteomes" id="UP000634136"/>
    </source>
</evidence>
<dbReference type="PANTHER" id="PTHR35505">
    <property type="entry name" value="OS01G0600300 PROTEIN"/>
    <property type="match status" value="1"/>
</dbReference>
<protein>
    <submittedName>
        <fullName evidence="2">Uncharacterized protein</fullName>
    </submittedName>
</protein>